<name>A0AAV5V7R1_9BILA</name>
<dbReference type="EMBL" id="BTSY01000002">
    <property type="protein sequence ID" value="GMT13944.1"/>
    <property type="molecule type" value="Genomic_DNA"/>
</dbReference>
<gene>
    <name evidence="1" type="ORF">PFISCL1PPCAC_5241</name>
</gene>
<dbReference type="AlphaFoldDB" id="A0AAV5V7R1"/>
<reference evidence="1" key="1">
    <citation type="submission" date="2023-10" db="EMBL/GenBank/DDBJ databases">
        <title>Genome assembly of Pristionchus species.</title>
        <authorList>
            <person name="Yoshida K."/>
            <person name="Sommer R.J."/>
        </authorList>
    </citation>
    <scope>NUCLEOTIDE SEQUENCE</scope>
    <source>
        <strain evidence="1">RS5133</strain>
    </source>
</reference>
<organism evidence="1 2">
    <name type="scientific">Pristionchus fissidentatus</name>
    <dbReference type="NCBI Taxonomy" id="1538716"/>
    <lineage>
        <taxon>Eukaryota</taxon>
        <taxon>Metazoa</taxon>
        <taxon>Ecdysozoa</taxon>
        <taxon>Nematoda</taxon>
        <taxon>Chromadorea</taxon>
        <taxon>Rhabditida</taxon>
        <taxon>Rhabditina</taxon>
        <taxon>Diplogasteromorpha</taxon>
        <taxon>Diplogasteroidea</taxon>
        <taxon>Neodiplogasteridae</taxon>
        <taxon>Pristionchus</taxon>
    </lineage>
</organism>
<feature type="non-terminal residue" evidence="1">
    <location>
        <position position="1"/>
    </location>
</feature>
<evidence type="ECO:0000313" key="2">
    <source>
        <dbReference type="Proteomes" id="UP001432322"/>
    </source>
</evidence>
<proteinExistence type="predicted"/>
<keyword evidence="2" id="KW-1185">Reference proteome</keyword>
<sequence>ARTFVHPSTLYNEFQTYPPLPRRRSLLHSNLRSICRIRSCLLTVLRLSRLRICWIWLGIPWIRLVVGIQQGGRGTGRTCWTYWAIWAHRKSIREYEM</sequence>
<evidence type="ECO:0000313" key="1">
    <source>
        <dbReference type="EMBL" id="GMT13944.1"/>
    </source>
</evidence>
<dbReference type="Proteomes" id="UP001432322">
    <property type="component" value="Unassembled WGS sequence"/>
</dbReference>
<protein>
    <submittedName>
        <fullName evidence="1">Uncharacterized protein</fullName>
    </submittedName>
</protein>
<accession>A0AAV5V7R1</accession>
<comment type="caution">
    <text evidence="1">The sequence shown here is derived from an EMBL/GenBank/DDBJ whole genome shotgun (WGS) entry which is preliminary data.</text>
</comment>